<sequence length="58" mass="6327">MAFTNTILTPVQELAPGQVSAIRNAVIDALVRKASSELALPEEKLVVRDIRAYDDLGF</sequence>
<feature type="non-terminal residue" evidence="1">
    <location>
        <position position="58"/>
    </location>
</feature>
<comment type="caution">
    <text evidence="1">The sequence shown here is derived from an EMBL/GenBank/DDBJ whole genome shotgun (WGS) entry which is preliminary data.</text>
</comment>
<organism evidence="1">
    <name type="scientific">marine sediment metagenome</name>
    <dbReference type="NCBI Taxonomy" id="412755"/>
    <lineage>
        <taxon>unclassified sequences</taxon>
        <taxon>metagenomes</taxon>
        <taxon>ecological metagenomes</taxon>
    </lineage>
</organism>
<gene>
    <name evidence="1" type="ORF">S12H4_56526</name>
</gene>
<accession>X1VH71</accession>
<evidence type="ECO:0000313" key="1">
    <source>
        <dbReference type="EMBL" id="GAJ17717.1"/>
    </source>
</evidence>
<dbReference type="EMBL" id="BARW01036417">
    <property type="protein sequence ID" value="GAJ17717.1"/>
    <property type="molecule type" value="Genomic_DNA"/>
</dbReference>
<name>X1VH71_9ZZZZ</name>
<protein>
    <submittedName>
        <fullName evidence="1">Uncharacterized protein</fullName>
    </submittedName>
</protein>
<proteinExistence type="predicted"/>
<dbReference type="AlphaFoldDB" id="X1VH71"/>
<reference evidence="1" key="1">
    <citation type="journal article" date="2014" name="Front. Microbiol.">
        <title>High frequency of phylogenetically diverse reductive dehalogenase-homologous genes in deep subseafloor sedimentary metagenomes.</title>
        <authorList>
            <person name="Kawai M."/>
            <person name="Futagami T."/>
            <person name="Toyoda A."/>
            <person name="Takaki Y."/>
            <person name="Nishi S."/>
            <person name="Hori S."/>
            <person name="Arai W."/>
            <person name="Tsubouchi T."/>
            <person name="Morono Y."/>
            <person name="Uchiyama I."/>
            <person name="Ito T."/>
            <person name="Fujiyama A."/>
            <person name="Inagaki F."/>
            <person name="Takami H."/>
        </authorList>
    </citation>
    <scope>NUCLEOTIDE SEQUENCE</scope>
    <source>
        <strain evidence="1">Expedition CK06-06</strain>
    </source>
</reference>